<comment type="caution">
    <text evidence="3">The sequence shown here is derived from an EMBL/GenBank/DDBJ whole genome shotgun (WGS) entry which is preliminary data.</text>
</comment>
<feature type="non-terminal residue" evidence="3">
    <location>
        <position position="1"/>
    </location>
</feature>
<dbReference type="Gene3D" id="3.40.50.1820">
    <property type="entry name" value="alpha/beta hydrolase"/>
    <property type="match status" value="1"/>
</dbReference>
<dbReference type="InterPro" id="IPR001375">
    <property type="entry name" value="Peptidase_S9_cat"/>
</dbReference>
<dbReference type="PANTHER" id="PTHR43037">
    <property type="entry name" value="UNNAMED PRODUCT-RELATED"/>
    <property type="match status" value="1"/>
</dbReference>
<dbReference type="InterPro" id="IPR050955">
    <property type="entry name" value="Plant_Biomass_Hydrol_Est"/>
</dbReference>
<dbReference type="InterPro" id="IPR029058">
    <property type="entry name" value="AB_hydrolase_fold"/>
</dbReference>
<keyword evidence="1" id="KW-0732">Signal</keyword>
<dbReference type="Pfam" id="PF00326">
    <property type="entry name" value="Peptidase_S9"/>
    <property type="match status" value="1"/>
</dbReference>
<dbReference type="GO" id="GO:0006508">
    <property type="term" value="P:proteolysis"/>
    <property type="evidence" value="ECO:0007669"/>
    <property type="project" value="InterPro"/>
</dbReference>
<proteinExistence type="predicted"/>
<accession>A0A7V0XEQ9</accession>
<protein>
    <recommendedName>
        <fullName evidence="2">Peptidase S9 prolyl oligopeptidase catalytic domain-containing protein</fullName>
    </recommendedName>
</protein>
<organism evidence="3">
    <name type="scientific">candidate division WOR-3 bacterium</name>
    <dbReference type="NCBI Taxonomy" id="2052148"/>
    <lineage>
        <taxon>Bacteria</taxon>
        <taxon>Bacteria division WOR-3</taxon>
    </lineage>
</organism>
<dbReference type="GO" id="GO:0008236">
    <property type="term" value="F:serine-type peptidase activity"/>
    <property type="evidence" value="ECO:0007669"/>
    <property type="project" value="InterPro"/>
</dbReference>
<gene>
    <name evidence="3" type="ORF">ENN51_03200</name>
</gene>
<evidence type="ECO:0000259" key="2">
    <source>
        <dbReference type="Pfam" id="PF00326"/>
    </source>
</evidence>
<dbReference type="Proteomes" id="UP000885672">
    <property type="component" value="Unassembled WGS sequence"/>
</dbReference>
<evidence type="ECO:0000256" key="1">
    <source>
        <dbReference type="ARBA" id="ARBA00022729"/>
    </source>
</evidence>
<name>A0A7V0XEQ9_UNCW3</name>
<evidence type="ECO:0000313" key="3">
    <source>
        <dbReference type="EMBL" id="HDQ99278.1"/>
    </source>
</evidence>
<dbReference type="EMBL" id="DSBX01000127">
    <property type="protein sequence ID" value="HDQ99278.1"/>
    <property type="molecule type" value="Genomic_DNA"/>
</dbReference>
<feature type="domain" description="Peptidase S9 prolyl oligopeptidase catalytic" evidence="2">
    <location>
        <begin position="6"/>
        <end position="136"/>
    </location>
</feature>
<dbReference type="AlphaFoldDB" id="A0A7V0XEQ9"/>
<dbReference type="SUPFAM" id="SSF53474">
    <property type="entry name" value="alpha/beta-Hydrolases"/>
    <property type="match status" value="1"/>
</dbReference>
<sequence length="454" mass="51012">LGRLPINPDRVLLTGGSMGGHGVWHVGLTHPDRFAVAAPQAGWPTHQLYVPWFLQRSATFAQPGQLAMRDRALRPDNVPAMLGNALNLPFFILHGGEDDNVPPRHARNLAAWLDELGSEFVLHELPGREHWWTDDSLGITVSDDTTLVNYISGRRRSTGPRHVRFRTADLGISHRAWWLAVERVRTVGEDAEIEAWELDSLVRVRTANIEQFRLDLDARLPLREPVSIEIDGQRLPPVRTLPAHVRFHYQGGRWRPGPARTRGTTKTPARYGPARQAMFRPFLLVHGTADPAQAEPLLQEAVQEGLRWWVRANGRAEVLPDTSVTDSLAARYNLVLFGGPDANTVTRRLAPRLPVRVREGEMHLDRRRLGPDLAAMFVYPNPDHPDRLVLVRMGTDAEHTRLAGFWGLLHSGAGIPDFIIFDRSVRRLGWGGVRAAGFFNTDWQFDPASSWVAE</sequence>
<reference evidence="3" key="1">
    <citation type="journal article" date="2020" name="mSystems">
        <title>Genome- and Community-Level Interaction Insights into Carbon Utilization and Element Cycling Functions of Hydrothermarchaeota in Hydrothermal Sediment.</title>
        <authorList>
            <person name="Zhou Z."/>
            <person name="Liu Y."/>
            <person name="Xu W."/>
            <person name="Pan J."/>
            <person name="Luo Z.H."/>
            <person name="Li M."/>
        </authorList>
    </citation>
    <scope>NUCLEOTIDE SEQUENCE [LARGE SCALE GENOMIC DNA]</scope>
    <source>
        <strain evidence="3">SpSt-1182</strain>
    </source>
</reference>
<dbReference type="PANTHER" id="PTHR43037:SF4">
    <property type="entry name" value="PEPTIDASE S9 PROLYL OLIGOPEPTIDASE CATALYTIC DOMAIN-CONTAINING PROTEIN"/>
    <property type="match status" value="1"/>
</dbReference>